<name>A0A0P1IT64_9RHOB</name>
<evidence type="ECO:0000313" key="3">
    <source>
        <dbReference type="EMBL" id="CUK04712.1"/>
    </source>
</evidence>
<keyword evidence="1" id="KW-0812">Transmembrane</keyword>
<keyword evidence="1" id="KW-0472">Membrane</keyword>
<feature type="domain" description="HTH LytTR-type" evidence="2">
    <location>
        <begin position="162"/>
        <end position="249"/>
    </location>
</feature>
<feature type="transmembrane region" description="Helical" evidence="1">
    <location>
        <begin position="17"/>
        <end position="39"/>
    </location>
</feature>
<dbReference type="EMBL" id="CYUD01000008">
    <property type="protein sequence ID" value="CUK04712.1"/>
    <property type="molecule type" value="Genomic_DNA"/>
</dbReference>
<keyword evidence="4" id="KW-1185">Reference proteome</keyword>
<organism evidence="3 4">
    <name type="scientific">Ruegeria denitrificans</name>
    <dbReference type="NCBI Taxonomy" id="1715692"/>
    <lineage>
        <taxon>Bacteria</taxon>
        <taxon>Pseudomonadati</taxon>
        <taxon>Pseudomonadota</taxon>
        <taxon>Alphaproteobacteria</taxon>
        <taxon>Rhodobacterales</taxon>
        <taxon>Roseobacteraceae</taxon>
        <taxon>Ruegeria</taxon>
    </lineage>
</organism>
<dbReference type="STRING" id="1715692.RUE5091_02627"/>
<feature type="transmembrane region" description="Helical" evidence="1">
    <location>
        <begin position="108"/>
        <end position="128"/>
    </location>
</feature>
<accession>A0A0P1IT64</accession>
<dbReference type="OrthoDB" id="7028951at2"/>
<evidence type="ECO:0000259" key="2">
    <source>
        <dbReference type="PROSITE" id="PS50930"/>
    </source>
</evidence>
<gene>
    <name evidence="3" type="ORF">RUE5091_02627</name>
</gene>
<evidence type="ECO:0000313" key="4">
    <source>
        <dbReference type="Proteomes" id="UP000051260"/>
    </source>
</evidence>
<dbReference type="Gene3D" id="2.40.50.1020">
    <property type="entry name" value="LytTr DNA-binding domain"/>
    <property type="match status" value="1"/>
</dbReference>
<proteinExistence type="predicted"/>
<dbReference type="SMART" id="SM00850">
    <property type="entry name" value="LytTR"/>
    <property type="match status" value="1"/>
</dbReference>
<reference evidence="4" key="1">
    <citation type="submission" date="2015-09" db="EMBL/GenBank/DDBJ databases">
        <authorList>
            <person name="Rodrigo-Torres L."/>
            <person name="Arahal D.R."/>
        </authorList>
    </citation>
    <scope>NUCLEOTIDE SEQUENCE [LARGE SCALE GENOMIC DNA]</scope>
    <source>
        <strain evidence="4">CECT 5091</strain>
    </source>
</reference>
<dbReference type="GO" id="GO:0003677">
    <property type="term" value="F:DNA binding"/>
    <property type="evidence" value="ECO:0007669"/>
    <property type="project" value="UniProtKB-KW"/>
</dbReference>
<feature type="transmembrane region" description="Helical" evidence="1">
    <location>
        <begin position="45"/>
        <end position="62"/>
    </location>
</feature>
<keyword evidence="3" id="KW-0238">DNA-binding</keyword>
<dbReference type="AlphaFoldDB" id="A0A0P1IT64"/>
<feature type="transmembrane region" description="Helical" evidence="1">
    <location>
        <begin position="82"/>
        <end position="102"/>
    </location>
</feature>
<evidence type="ECO:0000256" key="1">
    <source>
        <dbReference type="SAM" id="Phobius"/>
    </source>
</evidence>
<dbReference type="PROSITE" id="PS50930">
    <property type="entry name" value="HTH_LYTTR"/>
    <property type="match status" value="1"/>
</dbReference>
<dbReference type="Proteomes" id="UP000051260">
    <property type="component" value="Unassembled WGS sequence"/>
</dbReference>
<sequence>MTAEANTILAKLTLRRVIAGVAFPPLLASAFQPFPTIYLTYPQRLVFWIGVMGLALCVTWIVRQVAQKYFVQAHFTWRDFALVLVILALFVPSVWLMSYLLFTVGGQRAPDVLAVIPYGALFATGLVLTHGHRQVNETDSPHIVRPSPRLTKRLPETFSGQIYRLTGRNHAIDVVTSEGTFTIRSRLTDAIAEMEPIPGHCTHRSHWVADYAITGVEKIEGKTYLRLANTDLVPVSRKYKPELEQDGII</sequence>
<protein>
    <submittedName>
        <fullName evidence="3">LytTr DNA-binding domain protein</fullName>
    </submittedName>
</protein>
<keyword evidence="1" id="KW-1133">Transmembrane helix</keyword>
<dbReference type="InterPro" id="IPR007492">
    <property type="entry name" value="LytTR_DNA-bd_dom"/>
</dbReference>
<dbReference type="RefSeq" id="WP_058282332.1">
    <property type="nucleotide sequence ID" value="NZ_CYUD01000008.1"/>
</dbReference>
<dbReference type="Pfam" id="PF04397">
    <property type="entry name" value="LytTR"/>
    <property type="match status" value="1"/>
</dbReference>